<proteinExistence type="predicted"/>
<dbReference type="FunFam" id="1.25.40.10:FF:001383">
    <property type="entry name" value="Pentatricopeptide repeat-containing protein mitochondrial"/>
    <property type="match status" value="1"/>
</dbReference>
<evidence type="ECO:0000313" key="3">
    <source>
        <dbReference type="EMBL" id="KAL3720055.1"/>
    </source>
</evidence>
<keyword evidence="1" id="KW-0677">Repeat</keyword>
<dbReference type="PANTHER" id="PTHR47926">
    <property type="entry name" value="PENTATRICOPEPTIDE REPEAT-CONTAINING PROTEIN"/>
    <property type="match status" value="1"/>
</dbReference>
<accession>A0ABD3J199</accession>
<dbReference type="FunFam" id="1.25.40.10:FF:000090">
    <property type="entry name" value="Pentatricopeptide repeat-containing protein, chloroplastic"/>
    <property type="match status" value="1"/>
</dbReference>
<protein>
    <recommendedName>
        <fullName evidence="5">Pentatricopeptide repeat-containing protein</fullName>
    </recommendedName>
</protein>
<feature type="repeat" description="PPR" evidence="2">
    <location>
        <begin position="313"/>
        <end position="347"/>
    </location>
</feature>
<reference evidence="3 4" key="1">
    <citation type="submission" date="2024-11" db="EMBL/GenBank/DDBJ databases">
        <title>Chromosome-level genome assembly of Eucalyptus globulus Labill. provides insights into its genome evolution.</title>
        <authorList>
            <person name="Li X."/>
        </authorList>
    </citation>
    <scope>NUCLEOTIDE SEQUENCE [LARGE SCALE GENOMIC DNA]</scope>
    <source>
        <strain evidence="3">CL2024</strain>
        <tissue evidence="3">Fresh tender leaves</tissue>
    </source>
</reference>
<dbReference type="Pfam" id="PF13812">
    <property type="entry name" value="PPR_3"/>
    <property type="match status" value="1"/>
</dbReference>
<dbReference type="AlphaFoldDB" id="A0ABD3J199"/>
<dbReference type="PROSITE" id="PS51375">
    <property type="entry name" value="PPR"/>
    <property type="match status" value="6"/>
</dbReference>
<feature type="repeat" description="PPR" evidence="2">
    <location>
        <begin position="348"/>
        <end position="382"/>
    </location>
</feature>
<evidence type="ECO:0000313" key="4">
    <source>
        <dbReference type="Proteomes" id="UP001634007"/>
    </source>
</evidence>
<dbReference type="InterPro" id="IPR002885">
    <property type="entry name" value="PPR_rpt"/>
</dbReference>
<dbReference type="Gene3D" id="1.25.40.10">
    <property type="entry name" value="Tetratricopeptide repeat domain"/>
    <property type="match status" value="3"/>
</dbReference>
<feature type="repeat" description="PPR" evidence="2">
    <location>
        <begin position="449"/>
        <end position="483"/>
    </location>
</feature>
<dbReference type="Pfam" id="PF01535">
    <property type="entry name" value="PPR"/>
    <property type="match status" value="6"/>
</dbReference>
<feature type="repeat" description="PPR" evidence="2">
    <location>
        <begin position="177"/>
        <end position="211"/>
    </location>
</feature>
<organism evidence="3 4">
    <name type="scientific">Eucalyptus globulus</name>
    <name type="common">Tasmanian blue gum</name>
    <dbReference type="NCBI Taxonomy" id="34317"/>
    <lineage>
        <taxon>Eukaryota</taxon>
        <taxon>Viridiplantae</taxon>
        <taxon>Streptophyta</taxon>
        <taxon>Embryophyta</taxon>
        <taxon>Tracheophyta</taxon>
        <taxon>Spermatophyta</taxon>
        <taxon>Magnoliopsida</taxon>
        <taxon>eudicotyledons</taxon>
        <taxon>Gunneridae</taxon>
        <taxon>Pentapetalae</taxon>
        <taxon>rosids</taxon>
        <taxon>malvids</taxon>
        <taxon>Myrtales</taxon>
        <taxon>Myrtaceae</taxon>
        <taxon>Myrtoideae</taxon>
        <taxon>Eucalypteae</taxon>
        <taxon>Eucalyptus</taxon>
    </lineage>
</organism>
<dbReference type="InterPro" id="IPR046848">
    <property type="entry name" value="E_motif"/>
</dbReference>
<gene>
    <name evidence="3" type="ORF">ACJRO7_004964</name>
</gene>
<evidence type="ECO:0000256" key="2">
    <source>
        <dbReference type="PROSITE-ProRule" id="PRU00708"/>
    </source>
</evidence>
<evidence type="ECO:0008006" key="5">
    <source>
        <dbReference type="Google" id="ProtNLM"/>
    </source>
</evidence>
<dbReference type="PANTHER" id="PTHR47926:SF487">
    <property type="entry name" value="REPEAT (TPR)-LIKE SUPERFAMILY PROTEIN, PUTATIVE-RELATED"/>
    <property type="match status" value="1"/>
</dbReference>
<feature type="repeat" description="PPR" evidence="2">
    <location>
        <begin position="247"/>
        <end position="277"/>
    </location>
</feature>
<comment type="caution">
    <text evidence="3">The sequence shown here is derived from an EMBL/GenBank/DDBJ whole genome shotgun (WGS) entry which is preliminary data.</text>
</comment>
<sequence length="633" mass="70377">MKKMKPFIWIRPFRWAYSIQPHLSRCKNKVGIHQCNHTFSQRAGTQGSLNRKMKKIHVNRTGPDRPSLIRAKLISDRFGAAPASMSFFAKRLVRNENLLATPSINRAYHSSFDACAKLIDACARNRALRSGKALHAHLIVTGLCASAHIASKVIGFYTDCGSTVDARRVFDEIPETDVRRWAVLLGAFARRGYHQEALHAFLEMRREGMEPNEFVFPSILKVCGQLSDRRAGENVHALVLKLSVEDDLFVNSALIDMYSKCGHVEKAHAVFDMMVEKDLVTFNAMVSGYAQNGFAKEAIGLVEKMKFWDLKPDVVTWNSLINGFSQKGDPLAVRDLLKSMSSAGIEPDVVSWTSIISGLVQSFKNEDAFKTFKEMMACRVYPNSATISSLLPACATSANVRLGKEMHGYAVVLGVENDIFVKSALLDMYAKCGLITEAKLLFSDMSEKNTVSWNSMIFGLASHGYCDEAIETFAQMEKEDSKRVDHLTFTAALTACSHGGMIELGQSLFHKMQEAYKIAPRLEHYACMVDLLGRAGKLSEAYDFIKAMPVEPDLFVWGALLGACRNHGNLELAEIAAQHLSRLEPGNAGNNMLLSELYANASNNWNARLRMKRRKLMKFLGSSWIAGGCSDTA</sequence>
<dbReference type="Pfam" id="PF13041">
    <property type="entry name" value="PPR_2"/>
    <property type="match status" value="1"/>
</dbReference>
<feature type="repeat" description="PPR" evidence="2">
    <location>
        <begin position="278"/>
        <end position="312"/>
    </location>
</feature>
<dbReference type="Proteomes" id="UP001634007">
    <property type="component" value="Unassembled WGS sequence"/>
</dbReference>
<dbReference type="Pfam" id="PF20431">
    <property type="entry name" value="E_motif"/>
    <property type="match status" value="1"/>
</dbReference>
<dbReference type="NCBIfam" id="TIGR00756">
    <property type="entry name" value="PPR"/>
    <property type="match status" value="6"/>
</dbReference>
<dbReference type="InterPro" id="IPR011990">
    <property type="entry name" value="TPR-like_helical_dom_sf"/>
</dbReference>
<dbReference type="EMBL" id="JBJKBG010000010">
    <property type="protein sequence ID" value="KAL3720055.1"/>
    <property type="molecule type" value="Genomic_DNA"/>
</dbReference>
<evidence type="ECO:0000256" key="1">
    <source>
        <dbReference type="ARBA" id="ARBA00022737"/>
    </source>
</evidence>
<name>A0ABD3J199_EUCGL</name>
<keyword evidence="4" id="KW-1185">Reference proteome</keyword>
<dbReference type="FunFam" id="1.25.40.10:FF:000682">
    <property type="entry name" value="Pentatricopeptide repeat-containing protein At3g16610"/>
    <property type="match status" value="1"/>
</dbReference>
<dbReference type="InterPro" id="IPR046960">
    <property type="entry name" value="PPR_At4g14850-like_plant"/>
</dbReference>